<dbReference type="Proteomes" id="UP000006868">
    <property type="component" value="Plasmid pSC2"/>
</dbReference>
<evidence type="ECO:0000313" key="1">
    <source>
        <dbReference type="EMBL" id="ADO60017.1"/>
    </source>
</evidence>
<reference evidence="1 2" key="1">
    <citation type="journal article" date="2011" name="J. Bacteriol.">
        <title>Complete genome sequence of Paenibacillus polymyxa SC2, a strain of plant growth-promoting Rhizobacterium with broad-spectrum antimicrobial activity.</title>
        <authorList>
            <person name="Ma M."/>
            <person name="Wang C."/>
            <person name="Ding Y."/>
            <person name="Li L."/>
            <person name="Shen D."/>
            <person name="Jiang X."/>
            <person name="Guan D."/>
            <person name="Cao F."/>
            <person name="Chen H."/>
            <person name="Feng R."/>
            <person name="Wang X."/>
            <person name="Ge Y."/>
            <person name="Yao L."/>
            <person name="Bing X."/>
            <person name="Yang X."/>
            <person name="Li J."/>
            <person name="Du B."/>
        </authorList>
    </citation>
    <scope>NUCLEOTIDE SEQUENCE [LARGE SCALE GENOMIC DNA]</scope>
    <source>
        <strain evidence="1 2">SC2</strain>
        <plasmid evidence="2">pSC2</plasmid>
    </source>
</reference>
<protein>
    <submittedName>
        <fullName evidence="1">Uncharacterized protein</fullName>
    </submittedName>
</protein>
<evidence type="ECO:0000313" key="2">
    <source>
        <dbReference type="Proteomes" id="UP000006868"/>
    </source>
</evidence>
<dbReference type="AlphaFoldDB" id="E3EJZ8"/>
<sequence>MKEKVTAKQETNAASGKEMYSLAIQDFIKMTRNDPSFFKLSPEEQKQKAMEYVQKVKEKTQ</sequence>
<geneLocation type="plasmid" evidence="1 2">
    <name>pSC2</name>
</geneLocation>
<name>E3EJZ8_PAEPS</name>
<gene>
    <name evidence="1" type="ORF">PPSC2_28095</name>
</gene>
<keyword evidence="1" id="KW-0614">Plasmid</keyword>
<dbReference type="PATRIC" id="fig|886882.15.peg.5956"/>
<dbReference type="RefSeq" id="WP_013386431.1">
    <property type="nucleotide sequence ID" value="NC_014628.2"/>
</dbReference>
<dbReference type="HOGENOM" id="CLU_2918391_0_0_9"/>
<dbReference type="EMBL" id="CP002214">
    <property type="protein sequence ID" value="ADO60017.1"/>
    <property type="molecule type" value="Genomic_DNA"/>
</dbReference>
<dbReference type="KEGG" id="ppm:PPSC2_28095"/>
<organism evidence="1 2">
    <name type="scientific">Paenibacillus polymyxa (strain SC2)</name>
    <name type="common">Bacillus polymyxa</name>
    <dbReference type="NCBI Taxonomy" id="886882"/>
    <lineage>
        <taxon>Bacteria</taxon>
        <taxon>Bacillati</taxon>
        <taxon>Bacillota</taxon>
        <taxon>Bacilli</taxon>
        <taxon>Bacillales</taxon>
        <taxon>Paenibacillaceae</taxon>
        <taxon>Paenibacillus</taxon>
    </lineage>
</organism>
<proteinExistence type="predicted"/>
<accession>E3EJZ8</accession>